<dbReference type="InterPro" id="IPR015816">
    <property type="entry name" value="Vitellinogen_b-sht_N"/>
</dbReference>
<dbReference type="SUPFAM" id="SSF48431">
    <property type="entry name" value="Lipovitellin-phosvitin complex, superhelical domain"/>
    <property type="match status" value="1"/>
</dbReference>
<dbReference type="InterPro" id="IPR015255">
    <property type="entry name" value="Vitellinogen_open_b-sht"/>
</dbReference>
<keyword evidence="1 7" id="KW-0732">Signal</keyword>
<feature type="compositionally biased region" description="Gly residues" evidence="6">
    <location>
        <begin position="1888"/>
        <end position="1897"/>
    </location>
</feature>
<dbReference type="GO" id="GO:0045735">
    <property type="term" value="F:nutrient reservoir activity"/>
    <property type="evidence" value="ECO:0007669"/>
    <property type="project" value="UniProtKB-KW"/>
</dbReference>
<proteinExistence type="evidence at transcript level"/>
<evidence type="ECO:0000256" key="3">
    <source>
        <dbReference type="ARBA" id="ARBA00023157"/>
    </source>
</evidence>
<dbReference type="Gene3D" id="2.20.80.10">
    <property type="entry name" value="Lipovitellin-phosvitin complex, chain A, domain 4"/>
    <property type="match status" value="1"/>
</dbReference>
<evidence type="ECO:0000256" key="1">
    <source>
        <dbReference type="ARBA" id="ARBA00022729"/>
    </source>
</evidence>
<evidence type="ECO:0000259" key="8">
    <source>
        <dbReference type="PROSITE" id="PS51211"/>
    </source>
</evidence>
<evidence type="ECO:0000256" key="5">
    <source>
        <dbReference type="PROSITE-ProRule" id="PRU00557"/>
    </source>
</evidence>
<protein>
    <submittedName>
        <fullName evidence="10">Vitellogenin 2</fullName>
    </submittedName>
</protein>
<dbReference type="InterPro" id="IPR011030">
    <property type="entry name" value="Lipovitellin_superhlx_dom"/>
</dbReference>
<dbReference type="InterPro" id="IPR001846">
    <property type="entry name" value="VWF_type-D"/>
</dbReference>
<evidence type="ECO:0000256" key="7">
    <source>
        <dbReference type="SAM" id="SignalP"/>
    </source>
</evidence>
<feature type="region of interest" description="Disordered" evidence="6">
    <location>
        <begin position="1884"/>
        <end position="1903"/>
    </location>
</feature>
<comment type="caution">
    <text evidence="5">Lacks conserved residue(s) required for the propagation of feature annotation.</text>
</comment>
<dbReference type="InterPro" id="IPR050733">
    <property type="entry name" value="Vitellogenin/Apolipophorin"/>
</dbReference>
<keyword evidence="4" id="KW-0325">Glycoprotein</keyword>
<dbReference type="Pfam" id="PF00094">
    <property type="entry name" value="VWD"/>
    <property type="match status" value="1"/>
</dbReference>
<reference evidence="10" key="1">
    <citation type="submission" date="2007-03" db="EMBL/GenBank/DDBJ databases">
        <title>Salmon louse (Lepeophtheirus salmonis) transcriptomes during post molting maturation and egg production, revealed using EST-sequencing and microarray analysis.</title>
        <authorList>
            <person name="Eichner C."/>
            <person name="Frost P."/>
            <person name="Dysvik B."/>
            <person name="Kristiansen B."/>
            <person name="Jonassen I."/>
            <person name="Nilsen F."/>
        </authorList>
    </citation>
    <scope>NUCLEOTIDE SEQUENCE</scope>
</reference>
<keyword evidence="3" id="KW-1015">Disulfide bond</keyword>
<dbReference type="InterPro" id="IPR015819">
    <property type="entry name" value="Lipid_transp_b-sht_shell"/>
</dbReference>
<dbReference type="Pfam" id="PF09172">
    <property type="entry name" value="Vit_open_b-sht"/>
    <property type="match status" value="1"/>
</dbReference>
<sequence length="1903" mass="213085">MKLFAFLCFIGLATATSPSWQWQAGKEHIFHYTGRLLSGIPGLRPHFSGIGIETEVHLQVKSLEDIRLNLRQVNYTQVNGPLSPGLPHVTSSYEGSNWRYVLLPQFTQAPIDIKKLLKVPITFAIHDGEIKTITVSGTEQEWSLNFKKALVALFQTKMETSTLDLEMNTIVKDSDSTKNYWKVSEETIEGVCDVIYQVNELPEYIVKERAHYFPHLEACTSKKFYEITKTKEIDSCKKSAVYTFMKPAVKAESCNSFKCLSNTFGSASSMTRYYACGPRSNWILQTIVNEGEIVQRPVGVKSETITTGTRQVLKLRTIQPISSEVPKPPQPRTTESIMYEYINAGQVSRQQIGIIPKIPQSELKSGEIYKYLPRHFNPAPSSTESKQHLSATKIKAELKSYIISIIDDLSSVEELAQKEIPLRLTTFIRGMTLLKVEDIKSLYTDLKSTVYSPAHSNQEKISMFHNIFFDAVMVSGTTPAVLFLKDMIKSKEIPTYQATYLLMLLPHHIITPTKEVFTSLLEIIQSEIVISNTILYNTAILSMSNLVEKTCLDKSRQVSYPTAVFGQFCDAQSEIVTEKWIPYLTKAVQTAPTADRRNAIIMALGALKHKDIIPALLPLVEGHGPIEQGSGVAFPNISRTLSIYAIGNVRVHHPELVLPIILSVYSNPAENTQLRIAAFNMLVNMNPPMNIIQKIAAMTWSEKNTEVLKKTYTGFYTLSRSVDISNLEDTSPESTLAKKTQLVVPLMRKTSGVLQSTSTLYESSHLPLLEAGYMNIFSWISNYRSVIPSDVFMKIINSIGEFNYSPFEGAFKLYGGNDFMEKLSNFKDMSESEQKAAFELFSKPGSPTEGQVYGGRYTSESRRQSMMEHETQYLMKTGTPGLLESTIQSVKSQLHAEWMKVVQQLKIETREDGPLATLVYLNFFDDATFFTSISEVTVTALREKILPYLKDAKSNNWTQTIQKVKSTICEKQLPVNGQKMVNLGSAEFLIPSDMGFPIVIEQNMPGLVSIRGSMEMNCNVQTPTIKFEALPMLSVHHHVHVGTYSPFTKKLVVTGLKQDLTVNIPTKTHVLYKVSTNEVKIILKPVEMKKPTDLLYFSTKPFTTAQSYFSLMPRCHSSDLKYIKSEVPMRAVSIPSGGSVLGLSLSATIETETPFLDLPYVMQMAKMYNYNPVNMIRFLFAPHSVTQNGQPSIRYHTFRVKYDALSSSTKEAEFTFLPGCAVKKMGQKEPLIMSIAPKTSGQGGSTLWSWMPYGVQVHPISTKVLPVVQETLKSIMMEKTHMSHGFAAVLRLEAKFNGGQRPRLFTYQASIGRGKDLANVTRWHGTWETEPNSPSMSQKICVDGHVTLPTVPTWDIGMTRNMNMNLLIKNTIGFGRTCNESQIKTFVTSRVSEKQLQWSRESPVAKICEKFIERRVPGAMSTPECQETHWLARMYDEVDIKFESINVPTTIKNTVGKVTSSLQRLWWPYVTENHSFTHVTGHYQPKRESSIHLSFCKSSETVSMTLKTPERHVKFSNIRIPYVFRPFLPFVAGESNLMKAVQITSGSRMLPTCRIEKDWLRTFDNKSLPLHMDDCFHVIAGDCSTTMQFGILARVVPHTVAKEIKVYMQKTEVKLIPTPSYSRGNRDVKIQINGSEFVIPREITKTFPVGSVTPVVEIYRSIDDVYHLKGITTGITIKTNGERISVSPSLSMKGRLCGICGDMNDQALADISGPTRCVYSSPSVEVAAYRVSTPQCSPMDTKIKQILDLETNNCARFQEMPTEVIKTYASIAGKCTRQQHMILERGSETCFSTTPVTQCGAQCSPKPKQLAHKKVGFHCMKSGRLTELYREKVIQGLVLPELQSRPITFSTAILVPQSCSSIVSGHPILSLISSSNSNGIMNTIDMGGSSGSNGSIGSGSSRL</sequence>
<feature type="domain" description="Vitellogenin" evidence="8">
    <location>
        <begin position="22"/>
        <end position="791"/>
    </location>
</feature>
<dbReference type="Gene3D" id="1.25.10.20">
    <property type="entry name" value="Vitellinogen, superhelical"/>
    <property type="match status" value="1"/>
</dbReference>
<dbReference type="EMBL" id="EF490955">
    <property type="protein sequence ID" value="ABU41135.1"/>
    <property type="molecule type" value="mRNA"/>
</dbReference>
<feature type="signal peptide" evidence="7">
    <location>
        <begin position="1"/>
        <end position="15"/>
    </location>
</feature>
<evidence type="ECO:0000256" key="4">
    <source>
        <dbReference type="ARBA" id="ARBA00023180"/>
    </source>
</evidence>
<evidence type="ECO:0000256" key="2">
    <source>
        <dbReference type="ARBA" id="ARBA00022761"/>
    </source>
</evidence>
<feature type="domain" description="VWFD" evidence="9">
    <location>
        <begin position="1551"/>
        <end position="1737"/>
    </location>
</feature>
<evidence type="ECO:0000313" key="10">
    <source>
        <dbReference type="EMBL" id="ABU41135.1"/>
    </source>
</evidence>
<accession>A7TZD9</accession>
<dbReference type="PANTHER" id="PTHR23345">
    <property type="entry name" value="VITELLOGENIN-RELATED"/>
    <property type="match status" value="1"/>
</dbReference>
<dbReference type="SMART" id="SM00216">
    <property type="entry name" value="VWD"/>
    <property type="match status" value="1"/>
</dbReference>
<dbReference type="PROSITE" id="PS51211">
    <property type="entry name" value="VITELLOGENIN"/>
    <property type="match status" value="1"/>
</dbReference>
<evidence type="ECO:0000259" key="9">
    <source>
        <dbReference type="PROSITE" id="PS51233"/>
    </source>
</evidence>
<dbReference type="PANTHER" id="PTHR23345:SF15">
    <property type="entry name" value="VITELLOGENIN 1-RELATED"/>
    <property type="match status" value="1"/>
</dbReference>
<dbReference type="Gene3D" id="2.30.230.10">
    <property type="entry name" value="Lipovitellin, beta-sheet shell regions, chain A"/>
    <property type="match status" value="1"/>
</dbReference>
<dbReference type="PROSITE" id="PS51233">
    <property type="entry name" value="VWFD"/>
    <property type="match status" value="1"/>
</dbReference>
<dbReference type="SMART" id="SM01169">
    <property type="entry name" value="DUF1943"/>
    <property type="match status" value="1"/>
</dbReference>
<keyword evidence="2" id="KW-0758">Storage protein</keyword>
<evidence type="ECO:0000256" key="6">
    <source>
        <dbReference type="SAM" id="MobiDB-lite"/>
    </source>
</evidence>
<name>A7TZD9_LEPSM</name>
<dbReference type="Pfam" id="PF01347">
    <property type="entry name" value="Vitellogenin_N"/>
    <property type="match status" value="1"/>
</dbReference>
<organism evidence="10">
    <name type="scientific">Lepeophtheirus salmonis</name>
    <name type="common">Salmon louse</name>
    <name type="synonym">Caligus salmonis</name>
    <dbReference type="NCBI Taxonomy" id="72036"/>
    <lineage>
        <taxon>Eukaryota</taxon>
        <taxon>Metazoa</taxon>
        <taxon>Ecdysozoa</taxon>
        <taxon>Arthropoda</taxon>
        <taxon>Crustacea</taxon>
        <taxon>Multicrustacea</taxon>
        <taxon>Hexanauplia</taxon>
        <taxon>Copepoda</taxon>
        <taxon>Siphonostomatoida</taxon>
        <taxon>Caligidae</taxon>
        <taxon>Lepeophtheirus</taxon>
    </lineage>
</organism>
<dbReference type="OrthoDB" id="160294at2759"/>
<dbReference type="SMART" id="SM00638">
    <property type="entry name" value="LPD_N"/>
    <property type="match status" value="1"/>
</dbReference>
<dbReference type="InterPro" id="IPR001747">
    <property type="entry name" value="Vitellogenin_N"/>
</dbReference>
<dbReference type="GO" id="GO:0005319">
    <property type="term" value="F:lipid transporter activity"/>
    <property type="evidence" value="ECO:0007669"/>
    <property type="project" value="InterPro"/>
</dbReference>
<feature type="chain" id="PRO_5013265884" evidence="7">
    <location>
        <begin position="16"/>
        <end position="1903"/>
    </location>
</feature>
<dbReference type="SUPFAM" id="SSF56968">
    <property type="entry name" value="Lipovitellin-phosvitin complex, beta-sheet shell regions"/>
    <property type="match status" value="2"/>
</dbReference>